<dbReference type="Pfam" id="PF05746">
    <property type="entry name" value="DALR_1"/>
    <property type="match status" value="1"/>
</dbReference>
<keyword evidence="8 10" id="KW-0030">Aminoacyl-tRNA synthetase</keyword>
<dbReference type="GO" id="GO:0006426">
    <property type="term" value="P:glycyl-tRNA aminoacylation"/>
    <property type="evidence" value="ECO:0007669"/>
    <property type="project" value="UniProtKB-UniRule"/>
</dbReference>
<comment type="subcellular location">
    <subcellularLocation>
        <location evidence="1 10">Cytoplasm</location>
    </subcellularLocation>
</comment>
<dbReference type="InterPro" id="IPR015944">
    <property type="entry name" value="Gly-tRNA-synth_bsu"/>
</dbReference>
<evidence type="ECO:0000256" key="6">
    <source>
        <dbReference type="ARBA" id="ARBA00022840"/>
    </source>
</evidence>
<keyword evidence="3 10" id="KW-0963">Cytoplasm</keyword>
<evidence type="ECO:0000313" key="14">
    <source>
        <dbReference type="Proteomes" id="UP000185557"/>
    </source>
</evidence>
<dbReference type="OrthoDB" id="9775440at2"/>
<comment type="caution">
    <text evidence="13">The sequence shown here is derived from an EMBL/GenBank/DDBJ whole genome shotgun (WGS) entry which is preliminary data.</text>
</comment>
<keyword evidence="14" id="KW-1185">Reference proteome</keyword>
<dbReference type="GO" id="GO:0006420">
    <property type="term" value="P:arginyl-tRNA aminoacylation"/>
    <property type="evidence" value="ECO:0007669"/>
    <property type="project" value="InterPro"/>
</dbReference>
<evidence type="ECO:0000256" key="5">
    <source>
        <dbReference type="ARBA" id="ARBA00022741"/>
    </source>
</evidence>
<dbReference type="EMBL" id="MRCG01000013">
    <property type="protein sequence ID" value="OKH46328.1"/>
    <property type="molecule type" value="Genomic_DNA"/>
</dbReference>
<dbReference type="Pfam" id="PF02092">
    <property type="entry name" value="tRNA_synt_2f"/>
    <property type="match status" value="1"/>
</dbReference>
<protein>
    <recommendedName>
        <fullName evidence="10">Glycine--tRNA ligase beta subunit</fullName>
        <ecNumber evidence="10">6.1.1.14</ecNumber>
    </recommendedName>
    <alternativeName>
        <fullName evidence="10">Glycyl-tRNA synthetase beta subunit</fullName>
        <shortName evidence="10">GlyRS</shortName>
    </alternativeName>
</protein>
<evidence type="ECO:0000256" key="8">
    <source>
        <dbReference type="ARBA" id="ARBA00023146"/>
    </source>
</evidence>
<keyword evidence="4 10" id="KW-0436">Ligase</keyword>
<evidence type="ECO:0000259" key="12">
    <source>
        <dbReference type="Pfam" id="PF05746"/>
    </source>
</evidence>
<dbReference type="GO" id="GO:0005829">
    <property type="term" value="C:cytosol"/>
    <property type="evidence" value="ECO:0007669"/>
    <property type="project" value="TreeGrafter"/>
</dbReference>
<evidence type="ECO:0000313" key="13">
    <source>
        <dbReference type="EMBL" id="OKH46328.1"/>
    </source>
</evidence>
<keyword evidence="6 10" id="KW-0067">ATP-binding</keyword>
<dbReference type="HAMAP" id="MF_00255">
    <property type="entry name" value="Gly_tRNA_synth_beta"/>
    <property type="match status" value="1"/>
</dbReference>
<dbReference type="PANTHER" id="PTHR30075">
    <property type="entry name" value="GLYCYL-TRNA SYNTHETASE"/>
    <property type="match status" value="1"/>
</dbReference>
<evidence type="ECO:0000256" key="7">
    <source>
        <dbReference type="ARBA" id="ARBA00022917"/>
    </source>
</evidence>
<keyword evidence="7 10" id="KW-0648">Protein biosynthesis</keyword>
<feature type="domain" description="DALR anticodon binding" evidence="12">
    <location>
        <begin position="627"/>
        <end position="705"/>
    </location>
</feature>
<evidence type="ECO:0000256" key="10">
    <source>
        <dbReference type="HAMAP-Rule" id="MF_00255"/>
    </source>
</evidence>
<evidence type="ECO:0000256" key="4">
    <source>
        <dbReference type="ARBA" id="ARBA00022598"/>
    </source>
</evidence>
<dbReference type="STRING" id="549789.NIES30_16600"/>
<evidence type="ECO:0000256" key="3">
    <source>
        <dbReference type="ARBA" id="ARBA00022490"/>
    </source>
</evidence>
<name>A0A1U7J2B1_9CYAN</name>
<dbReference type="PANTHER" id="PTHR30075:SF2">
    <property type="entry name" value="GLYCINE--TRNA LIGASE, CHLOROPLASTIC_MITOCHONDRIAL 2"/>
    <property type="match status" value="1"/>
</dbReference>
<proteinExistence type="inferred from homology"/>
<dbReference type="InterPro" id="IPR008909">
    <property type="entry name" value="DALR_anticod-bd"/>
</dbReference>
<dbReference type="EC" id="6.1.1.14" evidence="10"/>
<dbReference type="RefSeq" id="WP_073609555.1">
    <property type="nucleotide sequence ID" value="NZ_MRCG01000013.1"/>
</dbReference>
<evidence type="ECO:0000256" key="9">
    <source>
        <dbReference type="ARBA" id="ARBA00047937"/>
    </source>
</evidence>
<dbReference type="Proteomes" id="UP000185557">
    <property type="component" value="Unassembled WGS sequence"/>
</dbReference>
<evidence type="ECO:0000256" key="11">
    <source>
        <dbReference type="SAM" id="MobiDB-lite"/>
    </source>
</evidence>
<comment type="subunit">
    <text evidence="10">Tetramer of two alpha and two beta subunits.</text>
</comment>
<feature type="region of interest" description="Disordered" evidence="11">
    <location>
        <begin position="64"/>
        <end position="85"/>
    </location>
</feature>
<accession>A0A1U7J2B1</accession>
<dbReference type="AlphaFoldDB" id="A0A1U7J2B1"/>
<keyword evidence="5 10" id="KW-0547">Nucleotide-binding</keyword>
<dbReference type="PRINTS" id="PR01045">
    <property type="entry name" value="TRNASYNTHGB"/>
</dbReference>
<dbReference type="InterPro" id="IPR006194">
    <property type="entry name" value="Gly-tRNA-synth_heterodimer"/>
</dbReference>
<evidence type="ECO:0000256" key="2">
    <source>
        <dbReference type="ARBA" id="ARBA00008226"/>
    </source>
</evidence>
<evidence type="ECO:0000256" key="1">
    <source>
        <dbReference type="ARBA" id="ARBA00004496"/>
    </source>
</evidence>
<dbReference type="NCBIfam" id="TIGR00211">
    <property type="entry name" value="glyS"/>
    <property type="match status" value="1"/>
</dbReference>
<dbReference type="GO" id="GO:0005524">
    <property type="term" value="F:ATP binding"/>
    <property type="evidence" value="ECO:0007669"/>
    <property type="project" value="UniProtKB-UniRule"/>
</dbReference>
<reference evidence="13 14" key="1">
    <citation type="submission" date="2016-11" db="EMBL/GenBank/DDBJ databases">
        <title>Draft Genome Sequences of Nine Cyanobacterial Strains from Diverse Habitats.</title>
        <authorList>
            <person name="Zhu T."/>
            <person name="Hou S."/>
            <person name="Lu X."/>
            <person name="Hess W.R."/>
        </authorList>
    </citation>
    <scope>NUCLEOTIDE SEQUENCE [LARGE SCALE GENOMIC DNA]</scope>
    <source>
        <strain evidence="13 14">NIES-30</strain>
    </source>
</reference>
<organism evidence="13 14">
    <name type="scientific">Phormidium tenue NIES-30</name>
    <dbReference type="NCBI Taxonomy" id="549789"/>
    <lineage>
        <taxon>Bacteria</taxon>
        <taxon>Bacillati</taxon>
        <taxon>Cyanobacteriota</taxon>
        <taxon>Cyanophyceae</taxon>
        <taxon>Oscillatoriophycideae</taxon>
        <taxon>Oscillatoriales</taxon>
        <taxon>Oscillatoriaceae</taxon>
        <taxon>Phormidium</taxon>
    </lineage>
</organism>
<comment type="catalytic activity">
    <reaction evidence="9 10">
        <text>tRNA(Gly) + glycine + ATP = glycyl-tRNA(Gly) + AMP + diphosphate</text>
        <dbReference type="Rhea" id="RHEA:16013"/>
        <dbReference type="Rhea" id="RHEA-COMP:9664"/>
        <dbReference type="Rhea" id="RHEA-COMP:9683"/>
        <dbReference type="ChEBI" id="CHEBI:30616"/>
        <dbReference type="ChEBI" id="CHEBI:33019"/>
        <dbReference type="ChEBI" id="CHEBI:57305"/>
        <dbReference type="ChEBI" id="CHEBI:78442"/>
        <dbReference type="ChEBI" id="CHEBI:78522"/>
        <dbReference type="ChEBI" id="CHEBI:456215"/>
        <dbReference type="EC" id="6.1.1.14"/>
    </reaction>
</comment>
<comment type="similarity">
    <text evidence="2 10">Belongs to the class-II aminoacyl-tRNA synthetase family.</text>
</comment>
<dbReference type="GO" id="GO:0004820">
    <property type="term" value="F:glycine-tRNA ligase activity"/>
    <property type="evidence" value="ECO:0007669"/>
    <property type="project" value="UniProtKB-UniRule"/>
</dbReference>
<dbReference type="GO" id="GO:0004814">
    <property type="term" value="F:arginine-tRNA ligase activity"/>
    <property type="evidence" value="ECO:0007669"/>
    <property type="project" value="InterPro"/>
</dbReference>
<dbReference type="PROSITE" id="PS50861">
    <property type="entry name" value="AA_TRNA_LIGASE_II_GLYAB"/>
    <property type="match status" value="1"/>
</dbReference>
<sequence length="720" mass="78579">MATFLLEVGTEELPASFVSDALHQWQTRIPAELAEQALAPEAVRFYGTPRRLAVMLDGLPLRQPDRQEEVKGPPAQAAFKDGKPTKAAEGFAKSRGVDVSALEVRDTDKGSFVFVNQDIPGRAATDILTELIPQWILGLEGKRFMRWGDGDLRFPRPIRWLVALMDSEVLPLTLENGSLVCTSDRVSQGHRVLHPDPVPLRRAQDYVEALRNAYVEIDPAARRLLIQHQVEETAKTLGGVPMVSPALLDEVTNLVEWPTAVVGKFDTEFLDLPPEVAIIEMESHQRYFPLKQKADGLALMPSFITISNGDPSKAAIIAEGNARVIRARLSDGKFFFDADRAQPLDAFVAKLETVTFEERLGSMAAKVKRIGTVADHLCDQLNLGAQPRQHIRRAAYLCKADLVTQMVGEFPELQGVMGQKYALHSGEPEAVATAIVEHYLPKGAQDSLPQTLAGQVVGIADRLDTLVGIFSTGQLPTGSSDPFALRRAANAVLNIIWAAELPLNLAKLLDTVVQDFAQDPTLAINAPEALRTQLHDFFLQRVQTLLQDEQGIDYDLVNAVLSGGPKGSGLGHRALSDPLDVKDRALFLRAMRRNGRMDKVYETVNRATRLAAQGTLDTAVLDPEGVIAEAKLEAKAEHAFLAALKTLVPQTQAAQASRDYDRLVAGLEQVAPVVSGFFDGPDSVLVMADEPAVRQNRLNLLGLLRNHALVLGDFGAIVKG</sequence>
<gene>
    <name evidence="10" type="primary">glyS</name>
    <name evidence="13" type="ORF">NIES30_16600</name>
</gene>
<dbReference type="SUPFAM" id="SSF109604">
    <property type="entry name" value="HD-domain/PDEase-like"/>
    <property type="match status" value="1"/>
</dbReference>